<feature type="transmembrane region" description="Helical" evidence="1">
    <location>
        <begin position="102"/>
        <end position="124"/>
    </location>
</feature>
<dbReference type="CDD" id="cd17324">
    <property type="entry name" value="MFS_NepI_like"/>
    <property type="match status" value="1"/>
</dbReference>
<protein>
    <submittedName>
        <fullName evidence="3">Putative transporter</fullName>
    </submittedName>
</protein>
<feature type="transmembrane region" description="Helical" evidence="1">
    <location>
        <begin position="342"/>
        <end position="361"/>
    </location>
</feature>
<proteinExistence type="predicted"/>
<keyword evidence="1" id="KW-1133">Transmembrane helix</keyword>
<dbReference type="Gene3D" id="1.20.1250.20">
    <property type="entry name" value="MFS general substrate transporter like domains"/>
    <property type="match status" value="1"/>
</dbReference>
<evidence type="ECO:0000256" key="1">
    <source>
        <dbReference type="SAM" id="Phobius"/>
    </source>
</evidence>
<feature type="transmembrane region" description="Helical" evidence="1">
    <location>
        <begin position="49"/>
        <end position="67"/>
    </location>
</feature>
<sequence>MIGKEVYLSKRILWLMAVGAGLVVANNYYNQPLLGLIAKDLNESGAATSKIAMFTQIGYASGLLLLIPLGDMFKRKKIILIDFVFMIASLLMFAFGGSLTSLVVSSFLIGFTSVIPQIFIPIAAQLSAPADKDKHVGLLMSGLLIGILGSRVFSGVLGDLVGWRIVFMIAAGIMVVLGFFIASLLPEVNPTFHGSYKQLLKSIAVYAKSIPGLQLASLRGALLFASFSVFWTTLTFLLEEPPFFAGSDVAGLLGLIGIVGAVSASSVGYISRGVTKRTIITGACLIMLLSWVIFGFWGDTYPGLIIGIVFLDMGLQGVNVTNQTIVFSYYPEAANRLNTVYMVSYFLGGSVGTLLAGEVWGRWGWNGVVWLGGFLALACLAVHVMHRVIARNLPGRRS</sequence>
<feature type="transmembrane region" description="Helical" evidence="1">
    <location>
        <begin position="136"/>
        <end position="153"/>
    </location>
</feature>
<organism evidence="3">
    <name type="scientific">bioreactor metagenome</name>
    <dbReference type="NCBI Taxonomy" id="1076179"/>
    <lineage>
        <taxon>unclassified sequences</taxon>
        <taxon>metagenomes</taxon>
        <taxon>ecological metagenomes</taxon>
    </lineage>
</organism>
<feature type="transmembrane region" description="Helical" evidence="1">
    <location>
        <begin position="278"/>
        <end position="298"/>
    </location>
</feature>
<dbReference type="PANTHER" id="PTHR42910:SF1">
    <property type="entry name" value="MAJOR FACILITATOR SUPERFAMILY (MFS) PROFILE DOMAIN-CONTAINING PROTEIN"/>
    <property type="match status" value="1"/>
</dbReference>
<dbReference type="EMBL" id="VSSQ01000123">
    <property type="protein sequence ID" value="MPL79070.1"/>
    <property type="molecule type" value="Genomic_DNA"/>
</dbReference>
<feature type="transmembrane region" description="Helical" evidence="1">
    <location>
        <begin position="79"/>
        <end position="96"/>
    </location>
</feature>
<accession>A0A644UJI9</accession>
<keyword evidence="1" id="KW-0812">Transmembrane</keyword>
<keyword evidence="1" id="KW-0472">Membrane</keyword>
<gene>
    <name evidence="3" type="ORF">SDC9_24945</name>
</gene>
<feature type="transmembrane region" description="Helical" evidence="1">
    <location>
        <begin position="165"/>
        <end position="185"/>
    </location>
</feature>
<feature type="domain" description="Major facilitator superfamily (MFS) profile" evidence="2">
    <location>
        <begin position="12"/>
        <end position="390"/>
    </location>
</feature>
<feature type="transmembrane region" description="Helical" evidence="1">
    <location>
        <begin position="250"/>
        <end position="271"/>
    </location>
</feature>
<dbReference type="GO" id="GO:0022857">
    <property type="term" value="F:transmembrane transporter activity"/>
    <property type="evidence" value="ECO:0007669"/>
    <property type="project" value="InterPro"/>
</dbReference>
<feature type="transmembrane region" description="Helical" evidence="1">
    <location>
        <begin position="12"/>
        <end position="29"/>
    </location>
</feature>
<comment type="caution">
    <text evidence="3">The sequence shown here is derived from an EMBL/GenBank/DDBJ whole genome shotgun (WGS) entry which is preliminary data.</text>
</comment>
<feature type="transmembrane region" description="Helical" evidence="1">
    <location>
        <begin position="218"/>
        <end position="238"/>
    </location>
</feature>
<dbReference type="InterPro" id="IPR036259">
    <property type="entry name" value="MFS_trans_sf"/>
</dbReference>
<feature type="transmembrane region" description="Helical" evidence="1">
    <location>
        <begin position="367"/>
        <end position="389"/>
    </location>
</feature>
<feature type="transmembrane region" description="Helical" evidence="1">
    <location>
        <begin position="304"/>
        <end position="330"/>
    </location>
</feature>
<dbReference type="SUPFAM" id="SSF103473">
    <property type="entry name" value="MFS general substrate transporter"/>
    <property type="match status" value="1"/>
</dbReference>
<reference evidence="3" key="1">
    <citation type="submission" date="2019-08" db="EMBL/GenBank/DDBJ databases">
        <authorList>
            <person name="Kucharzyk K."/>
            <person name="Murdoch R.W."/>
            <person name="Higgins S."/>
            <person name="Loffler F."/>
        </authorList>
    </citation>
    <scope>NUCLEOTIDE SEQUENCE</scope>
</reference>
<dbReference type="Pfam" id="PF07690">
    <property type="entry name" value="MFS_1"/>
    <property type="match status" value="1"/>
</dbReference>
<dbReference type="InterPro" id="IPR011701">
    <property type="entry name" value="MFS"/>
</dbReference>
<dbReference type="InterPro" id="IPR020846">
    <property type="entry name" value="MFS_dom"/>
</dbReference>
<dbReference type="AlphaFoldDB" id="A0A644UJI9"/>
<evidence type="ECO:0000313" key="3">
    <source>
        <dbReference type="EMBL" id="MPL79070.1"/>
    </source>
</evidence>
<name>A0A644UJI9_9ZZZZ</name>
<evidence type="ECO:0000259" key="2">
    <source>
        <dbReference type="PROSITE" id="PS50850"/>
    </source>
</evidence>
<dbReference type="PANTHER" id="PTHR42910">
    <property type="entry name" value="TRANSPORTER SCO4007-RELATED"/>
    <property type="match status" value="1"/>
</dbReference>
<dbReference type="PROSITE" id="PS50850">
    <property type="entry name" value="MFS"/>
    <property type="match status" value="1"/>
</dbReference>